<evidence type="ECO:0000313" key="2">
    <source>
        <dbReference type="Proteomes" id="UP000190961"/>
    </source>
</evidence>
<dbReference type="OrthoDB" id="982385at2"/>
<evidence type="ECO:0000313" key="1">
    <source>
        <dbReference type="EMBL" id="SKC89612.1"/>
    </source>
</evidence>
<protein>
    <submittedName>
        <fullName evidence="1">Uncharacterized protein</fullName>
    </submittedName>
</protein>
<sequence length="62" mass="7094">MDDHLNFVYNRGNSGSYQTKAIMGVIKDLLGKDTFQLWNSSMDKVIKFQSMGVLLLGRRQNI</sequence>
<gene>
    <name evidence="1" type="ORF">SAMN05660236_5898</name>
</gene>
<dbReference type="Proteomes" id="UP000190961">
    <property type="component" value="Unassembled WGS sequence"/>
</dbReference>
<name>A0A1T5MN41_9BACT</name>
<proteinExistence type="predicted"/>
<dbReference type="AlphaFoldDB" id="A0A1T5MN41"/>
<keyword evidence="2" id="KW-1185">Reference proteome</keyword>
<dbReference type="RefSeq" id="WP_079690384.1">
    <property type="nucleotide sequence ID" value="NZ_FUZU01000005.1"/>
</dbReference>
<dbReference type="STRING" id="688867.SAMN05660236_5898"/>
<reference evidence="1 2" key="1">
    <citation type="submission" date="2017-02" db="EMBL/GenBank/DDBJ databases">
        <authorList>
            <person name="Peterson S.W."/>
        </authorList>
    </citation>
    <scope>NUCLEOTIDE SEQUENCE [LARGE SCALE GENOMIC DNA]</scope>
    <source>
        <strain evidence="1 2">DSM 25262</strain>
    </source>
</reference>
<accession>A0A1T5MN41</accession>
<dbReference type="EMBL" id="FUZU01000005">
    <property type="protein sequence ID" value="SKC89612.1"/>
    <property type="molecule type" value="Genomic_DNA"/>
</dbReference>
<organism evidence="1 2">
    <name type="scientific">Ohtaekwangia koreensis</name>
    <dbReference type="NCBI Taxonomy" id="688867"/>
    <lineage>
        <taxon>Bacteria</taxon>
        <taxon>Pseudomonadati</taxon>
        <taxon>Bacteroidota</taxon>
        <taxon>Cytophagia</taxon>
        <taxon>Cytophagales</taxon>
        <taxon>Fulvivirgaceae</taxon>
        <taxon>Ohtaekwangia</taxon>
    </lineage>
</organism>